<protein>
    <submittedName>
        <fullName evidence="2">Uncharacterized protein</fullName>
    </submittedName>
</protein>
<name>A0A8K1FPV0_PYTOL</name>
<proteinExistence type="predicted"/>
<dbReference type="SUPFAM" id="SSF51735">
    <property type="entry name" value="NAD(P)-binding Rossmann-fold domains"/>
    <property type="match status" value="1"/>
</dbReference>
<evidence type="ECO:0000313" key="3">
    <source>
        <dbReference type="Proteomes" id="UP000794436"/>
    </source>
</evidence>
<evidence type="ECO:0000313" key="2">
    <source>
        <dbReference type="EMBL" id="TMW65983.1"/>
    </source>
</evidence>
<dbReference type="GO" id="GO:0016491">
    <property type="term" value="F:oxidoreductase activity"/>
    <property type="evidence" value="ECO:0007669"/>
    <property type="project" value="UniProtKB-KW"/>
</dbReference>
<dbReference type="PANTHER" id="PTHR43157">
    <property type="entry name" value="PHOSPHATIDYLINOSITOL-GLYCAN BIOSYNTHESIS CLASS F PROTEIN-RELATED"/>
    <property type="match status" value="1"/>
</dbReference>
<dbReference type="AlphaFoldDB" id="A0A8K1FPV0"/>
<dbReference type="EMBL" id="SPLM01000036">
    <property type="protein sequence ID" value="TMW65983.1"/>
    <property type="molecule type" value="Genomic_DNA"/>
</dbReference>
<organism evidence="2 3">
    <name type="scientific">Pythium oligandrum</name>
    <name type="common">Mycoparasitic fungus</name>
    <dbReference type="NCBI Taxonomy" id="41045"/>
    <lineage>
        <taxon>Eukaryota</taxon>
        <taxon>Sar</taxon>
        <taxon>Stramenopiles</taxon>
        <taxon>Oomycota</taxon>
        <taxon>Peronosporomycetes</taxon>
        <taxon>Pythiales</taxon>
        <taxon>Pythiaceae</taxon>
        <taxon>Pythium</taxon>
    </lineage>
</organism>
<dbReference type="Proteomes" id="UP000794436">
    <property type="component" value="Unassembled WGS sequence"/>
</dbReference>
<keyword evidence="3" id="KW-1185">Reference proteome</keyword>
<dbReference type="CDD" id="cd05327">
    <property type="entry name" value="retinol-DH_like_SDR_c_like"/>
    <property type="match status" value="1"/>
</dbReference>
<keyword evidence="1" id="KW-0560">Oxidoreductase</keyword>
<dbReference type="OrthoDB" id="191139at2759"/>
<dbReference type="InterPro" id="IPR002347">
    <property type="entry name" value="SDR_fam"/>
</dbReference>
<dbReference type="PRINTS" id="PR00081">
    <property type="entry name" value="GDHRDH"/>
</dbReference>
<gene>
    <name evidence="2" type="ORF">Poli38472_003748</name>
</gene>
<dbReference type="Pfam" id="PF00106">
    <property type="entry name" value="adh_short"/>
    <property type="match status" value="1"/>
</dbReference>
<evidence type="ECO:0000256" key="1">
    <source>
        <dbReference type="ARBA" id="ARBA00023002"/>
    </source>
</evidence>
<comment type="caution">
    <text evidence="2">The sequence shown here is derived from an EMBL/GenBank/DDBJ whole genome shotgun (WGS) entry which is preliminary data.</text>
</comment>
<dbReference type="InterPro" id="IPR036291">
    <property type="entry name" value="NAD(P)-bd_dom_sf"/>
</dbReference>
<dbReference type="PANTHER" id="PTHR43157:SF31">
    <property type="entry name" value="PHOSPHATIDYLINOSITOL-GLYCAN BIOSYNTHESIS CLASS F PROTEIN"/>
    <property type="match status" value="1"/>
</dbReference>
<dbReference type="Gene3D" id="3.40.50.720">
    <property type="entry name" value="NAD(P)-binding Rossmann-like Domain"/>
    <property type="match status" value="1"/>
</dbReference>
<reference evidence="2" key="1">
    <citation type="submission" date="2019-03" db="EMBL/GenBank/DDBJ databases">
        <title>Long read genome sequence of the mycoparasitic Pythium oligandrum ATCC 38472 isolated from sugarbeet rhizosphere.</title>
        <authorList>
            <person name="Gaulin E."/>
        </authorList>
    </citation>
    <scope>NUCLEOTIDE SEQUENCE</scope>
    <source>
        <strain evidence="2">ATCC 38472_TT</strain>
    </source>
</reference>
<accession>A0A8K1FPV0</accession>
<sequence length="325" mass="35933">MGNTTSHMTPVPPRWDETQLPDIQGKIVLITGAGTGIGFHTALELARRGAHVVLACHIEAQGRDAEAAINTEIANTVNANAGRAEFMLLDVSSLASVEAFTKAFMNKFSRLDVLVHNAGISTRKYNLSADGYEAMFATNYLGHFALTARLFDSLKQSEDARIIMVSSMLHRSVKFDVNQLMMPESTYDCIQVYRRTKLYMMLFTYEMNRRLCAKKITNVIAVAVHPGIVSTHIMTLDVSDYDIFTRLSFWLSYKVMHTADRGALCTLYAAAMPGVQGGDFYGPDTLFEIYGHPKHCEPSAAALSEEDAGLLWAKSEGLAKLIFDV</sequence>